<dbReference type="OrthoDB" id="1842465at2"/>
<name>A0A090YCP8_PAEMA</name>
<dbReference type="RefSeq" id="WP_036623917.1">
    <property type="nucleotide sequence ID" value="NZ_BOSD01000022.1"/>
</dbReference>
<dbReference type="STRING" id="44252.DJ90_2294"/>
<evidence type="ECO:0000313" key="2">
    <source>
        <dbReference type="Proteomes" id="UP000029278"/>
    </source>
</evidence>
<protein>
    <submittedName>
        <fullName evidence="1">Uncharacterized protein</fullName>
    </submittedName>
</protein>
<keyword evidence="2" id="KW-1185">Reference proteome</keyword>
<dbReference type="AlphaFoldDB" id="A0A090YCP8"/>
<evidence type="ECO:0000313" key="1">
    <source>
        <dbReference type="EMBL" id="KFM95966.1"/>
    </source>
</evidence>
<reference evidence="1 2" key="1">
    <citation type="submission" date="2014-04" db="EMBL/GenBank/DDBJ databases">
        <authorList>
            <person name="Bishop-Lilly K.A."/>
            <person name="Broomall S.M."/>
            <person name="Chain P.S."/>
            <person name="Chertkov O."/>
            <person name="Coyne S.R."/>
            <person name="Daligault H.E."/>
            <person name="Davenport K.W."/>
            <person name="Erkkila T."/>
            <person name="Frey K.G."/>
            <person name="Gibbons H.S."/>
            <person name="Gu W."/>
            <person name="Jaissle J."/>
            <person name="Johnson S.L."/>
            <person name="Koroleva G.I."/>
            <person name="Ladner J.T."/>
            <person name="Lo C.-C."/>
            <person name="Minogue T.D."/>
            <person name="Munk C."/>
            <person name="Palacios G.F."/>
            <person name="Redden C.L."/>
            <person name="Rosenzweig C.N."/>
            <person name="Scholz M.B."/>
            <person name="Teshima H."/>
            <person name="Xu Y."/>
        </authorList>
    </citation>
    <scope>NUCLEOTIDE SEQUENCE [LARGE SCALE GENOMIC DNA]</scope>
    <source>
        <strain evidence="1 2">8244</strain>
    </source>
</reference>
<accession>A0A090YCP8</accession>
<comment type="caution">
    <text evidence="1">The sequence shown here is derived from an EMBL/GenBank/DDBJ whole genome shotgun (WGS) entry which is preliminary data.</text>
</comment>
<dbReference type="HOGENOM" id="CLU_092022_0_0_9"/>
<dbReference type="GeneID" id="77007939"/>
<gene>
    <name evidence="1" type="ORF">DJ90_2294</name>
</gene>
<dbReference type="PATRIC" id="fig|44252.3.peg.5178"/>
<dbReference type="Proteomes" id="UP000029278">
    <property type="component" value="Unassembled WGS sequence"/>
</dbReference>
<sequence>MGEPSKLGDMLWALLRVNDETWGRYAFSRDLLNQRIRPQQKAELIAGAVSCGKQYARRISGEYGCADVRLLAERLKLRIEFQDASVTGKRILFACYTPPDKVTIMVEPVRKAARLVSGEAPGLVDLFRQDDIMNTILGHEIFHVVEERFEPEIYTRTEKVVLWNLLGLKHRSTIRALSEIGAMAFTRELNGLNYSPFILDFLLYFSYDSSGAETIYRDVLGVGSGRCRETVEDNK</sequence>
<organism evidence="1 2">
    <name type="scientific">Paenibacillus macerans</name>
    <name type="common">Bacillus macerans</name>
    <dbReference type="NCBI Taxonomy" id="44252"/>
    <lineage>
        <taxon>Bacteria</taxon>
        <taxon>Bacillati</taxon>
        <taxon>Bacillota</taxon>
        <taxon>Bacilli</taxon>
        <taxon>Bacillales</taxon>
        <taxon>Paenibacillaceae</taxon>
        <taxon>Paenibacillus</taxon>
    </lineage>
</organism>
<dbReference type="EMBL" id="JMQA01000041">
    <property type="protein sequence ID" value="KFM95966.1"/>
    <property type="molecule type" value="Genomic_DNA"/>
</dbReference>
<proteinExistence type="predicted"/>